<gene>
    <name evidence="2" type="ORF">BAA01_02585</name>
</gene>
<keyword evidence="1" id="KW-0812">Transmembrane</keyword>
<accession>A0A1Y3PZ73</accession>
<name>A0A1Y3PZ73_9BACI</name>
<dbReference type="EMBL" id="LZRT01000036">
    <property type="protein sequence ID" value="OUM89669.1"/>
    <property type="molecule type" value="Genomic_DNA"/>
</dbReference>
<feature type="transmembrane region" description="Helical" evidence="1">
    <location>
        <begin position="57"/>
        <end position="81"/>
    </location>
</feature>
<keyword evidence="1" id="KW-1133">Transmembrane helix</keyword>
<dbReference type="PANTHER" id="PTHR37309">
    <property type="entry name" value="SLR0284 PROTEIN"/>
    <property type="match status" value="1"/>
</dbReference>
<evidence type="ECO:0008006" key="4">
    <source>
        <dbReference type="Google" id="ProtNLM"/>
    </source>
</evidence>
<evidence type="ECO:0000313" key="3">
    <source>
        <dbReference type="Proteomes" id="UP000196475"/>
    </source>
</evidence>
<reference evidence="3" key="1">
    <citation type="submission" date="2016-06" db="EMBL/GenBank/DDBJ databases">
        <authorList>
            <person name="Nascimento L."/>
            <person name="Pereira R.V."/>
            <person name="Martins L.F."/>
            <person name="Quaggio R.B."/>
            <person name="Silva A.M."/>
            <person name="Setubal J.C."/>
        </authorList>
    </citation>
    <scope>NUCLEOTIDE SEQUENCE [LARGE SCALE GENOMIC DNA]</scope>
</reference>
<sequence>MKWVVQVLLNGLALFLVASVLPSVHLQGIGTAVLAALILGIVNALIRPLLVILTLPLTFLTFGLFLLVINALTFSITAWILPSFQIDGFAGAFWGALLMGLFSWGLHALTSLFWK</sequence>
<comment type="caution">
    <text evidence="2">The sequence shown here is derived from an EMBL/GenBank/DDBJ whole genome shotgun (WGS) entry which is preliminary data.</text>
</comment>
<evidence type="ECO:0000313" key="2">
    <source>
        <dbReference type="EMBL" id="OUM89669.1"/>
    </source>
</evidence>
<dbReference type="InterPro" id="IPR007165">
    <property type="entry name" value="Phage_holin_4_2"/>
</dbReference>
<feature type="transmembrane region" description="Helical" evidence="1">
    <location>
        <begin position="32"/>
        <end position="50"/>
    </location>
</feature>
<keyword evidence="1" id="KW-0472">Membrane</keyword>
<dbReference type="PANTHER" id="PTHR37309:SF1">
    <property type="entry name" value="SLR0284 PROTEIN"/>
    <property type="match status" value="1"/>
</dbReference>
<proteinExistence type="predicted"/>
<protein>
    <recommendedName>
        <fullName evidence="4">Phage holin family protein</fullName>
    </recommendedName>
</protein>
<dbReference type="Pfam" id="PF04020">
    <property type="entry name" value="Phage_holin_4_2"/>
    <property type="match status" value="1"/>
</dbReference>
<feature type="transmembrane region" description="Helical" evidence="1">
    <location>
        <begin position="93"/>
        <end position="114"/>
    </location>
</feature>
<dbReference type="Proteomes" id="UP000196475">
    <property type="component" value="Unassembled WGS sequence"/>
</dbReference>
<dbReference type="AlphaFoldDB" id="A0A1Y3PZ73"/>
<evidence type="ECO:0000256" key="1">
    <source>
        <dbReference type="SAM" id="Phobius"/>
    </source>
</evidence>
<organism evidence="2 3">
    <name type="scientific">Bacillus thermozeamaize</name>
    <dbReference type="NCBI Taxonomy" id="230954"/>
    <lineage>
        <taxon>Bacteria</taxon>
        <taxon>Bacillati</taxon>
        <taxon>Bacillota</taxon>
        <taxon>Bacilli</taxon>
        <taxon>Bacillales</taxon>
        <taxon>Bacillaceae</taxon>
        <taxon>Bacillus</taxon>
    </lineage>
</organism>